<evidence type="ECO:0000256" key="8">
    <source>
        <dbReference type="ARBA" id="ARBA00023209"/>
    </source>
</evidence>
<dbReference type="STRING" id="1173111.SAMN05444955_103112"/>
<dbReference type="OrthoDB" id="2988269at2"/>
<feature type="transmembrane region" description="Helical" evidence="10">
    <location>
        <begin position="149"/>
        <end position="165"/>
    </location>
</feature>
<dbReference type="EMBL" id="FOCQ01000003">
    <property type="protein sequence ID" value="SEM90843.1"/>
    <property type="molecule type" value="Genomic_DNA"/>
</dbReference>
<evidence type="ECO:0000256" key="9">
    <source>
        <dbReference type="ARBA" id="ARBA00023264"/>
    </source>
</evidence>
<gene>
    <name evidence="11" type="ORF">SAMN05444955_103112</name>
</gene>
<keyword evidence="3 11" id="KW-0808">Transferase</keyword>
<evidence type="ECO:0000256" key="5">
    <source>
        <dbReference type="ARBA" id="ARBA00022989"/>
    </source>
</evidence>
<evidence type="ECO:0000256" key="6">
    <source>
        <dbReference type="ARBA" id="ARBA00023098"/>
    </source>
</evidence>
<dbReference type="GO" id="GO:0008654">
    <property type="term" value="P:phospholipid biosynthetic process"/>
    <property type="evidence" value="ECO:0007669"/>
    <property type="project" value="UniProtKB-KW"/>
</dbReference>
<feature type="transmembrane region" description="Helical" evidence="10">
    <location>
        <begin position="126"/>
        <end position="143"/>
    </location>
</feature>
<accession>A0A1H8C6Z1</accession>
<evidence type="ECO:0000256" key="4">
    <source>
        <dbReference type="ARBA" id="ARBA00022692"/>
    </source>
</evidence>
<dbReference type="Pfam" id="PF02660">
    <property type="entry name" value="G3P_acyltransf"/>
    <property type="match status" value="1"/>
</dbReference>
<dbReference type="Proteomes" id="UP000199695">
    <property type="component" value="Unassembled WGS sequence"/>
</dbReference>
<feature type="transmembrane region" description="Helical" evidence="10">
    <location>
        <begin position="97"/>
        <end position="119"/>
    </location>
</feature>
<keyword evidence="12" id="KW-1185">Reference proteome</keyword>
<keyword evidence="7 10" id="KW-0472">Membrane</keyword>
<feature type="transmembrane region" description="Helical" evidence="10">
    <location>
        <begin position="44"/>
        <end position="77"/>
    </location>
</feature>
<keyword evidence="8" id="KW-0594">Phospholipid biosynthesis</keyword>
<protein>
    <submittedName>
        <fullName evidence="11">Glycerol-3-phosphate acyltransferase PlsY</fullName>
    </submittedName>
</protein>
<name>A0A1H8C6Z1_9BACL</name>
<dbReference type="GO" id="GO:0005886">
    <property type="term" value="C:plasma membrane"/>
    <property type="evidence" value="ECO:0007669"/>
    <property type="project" value="InterPro"/>
</dbReference>
<keyword evidence="5 10" id="KW-1133">Transmembrane helix</keyword>
<keyword evidence="9" id="KW-1208">Phospholipid metabolism</keyword>
<organism evidence="11 12">
    <name type="scientific">Lihuaxuella thermophila</name>
    <dbReference type="NCBI Taxonomy" id="1173111"/>
    <lineage>
        <taxon>Bacteria</taxon>
        <taxon>Bacillati</taxon>
        <taxon>Bacillota</taxon>
        <taxon>Bacilli</taxon>
        <taxon>Bacillales</taxon>
        <taxon>Thermoactinomycetaceae</taxon>
        <taxon>Lihuaxuella</taxon>
    </lineage>
</organism>
<dbReference type="SMART" id="SM01207">
    <property type="entry name" value="G3P_acyltransf"/>
    <property type="match status" value="1"/>
</dbReference>
<proteinExistence type="predicted"/>
<dbReference type="InterPro" id="IPR003811">
    <property type="entry name" value="G3P_acylTferase_PlsY"/>
</dbReference>
<keyword evidence="11" id="KW-0012">Acyltransferase</keyword>
<keyword evidence="2" id="KW-0444">Lipid biosynthesis</keyword>
<dbReference type="RefSeq" id="WP_089965649.1">
    <property type="nucleotide sequence ID" value="NZ_FOCQ01000003.1"/>
</dbReference>
<evidence type="ECO:0000256" key="3">
    <source>
        <dbReference type="ARBA" id="ARBA00022679"/>
    </source>
</evidence>
<keyword evidence="1" id="KW-1003">Cell membrane</keyword>
<evidence type="ECO:0000256" key="1">
    <source>
        <dbReference type="ARBA" id="ARBA00022475"/>
    </source>
</evidence>
<keyword evidence="4 10" id="KW-0812">Transmembrane</keyword>
<feature type="transmembrane region" description="Helical" evidence="10">
    <location>
        <begin position="6"/>
        <end position="23"/>
    </location>
</feature>
<dbReference type="PANTHER" id="PTHR30309:SF0">
    <property type="entry name" value="GLYCEROL-3-PHOSPHATE ACYLTRANSFERASE-RELATED"/>
    <property type="match status" value="1"/>
</dbReference>
<dbReference type="PANTHER" id="PTHR30309">
    <property type="entry name" value="INNER MEMBRANE PROTEIN YGIH"/>
    <property type="match status" value="1"/>
</dbReference>
<evidence type="ECO:0000313" key="12">
    <source>
        <dbReference type="Proteomes" id="UP000199695"/>
    </source>
</evidence>
<evidence type="ECO:0000256" key="2">
    <source>
        <dbReference type="ARBA" id="ARBA00022516"/>
    </source>
</evidence>
<keyword evidence="6" id="KW-0443">Lipid metabolism</keyword>
<reference evidence="11 12" key="1">
    <citation type="submission" date="2016-10" db="EMBL/GenBank/DDBJ databases">
        <authorList>
            <person name="de Groot N.N."/>
        </authorList>
    </citation>
    <scope>NUCLEOTIDE SEQUENCE [LARGE SCALE GENOMIC DNA]</scope>
    <source>
        <strain evidence="11 12">DSM 46701</strain>
    </source>
</reference>
<dbReference type="AlphaFoldDB" id="A0A1H8C6Z1"/>
<sequence length="188" mass="20451">MIVLLTIGMAYLIGSIPIEWWVVRHRPSSFAAPSLTALHRQQVVILLVIDLLKGIIATLIGFLLGGWLAACLAAIAVVTGSIYSVFGGSNGGKGLAVAAGTMLVLSPLLMLIGIVIYLISLLLTRYLFVATCLTVVAVLLLGLVLVSHFYVWLVLLFLGVIVLFSQRPHRRGFRKGRKPPFRFRNPFA</sequence>
<evidence type="ECO:0000313" key="11">
    <source>
        <dbReference type="EMBL" id="SEM90843.1"/>
    </source>
</evidence>
<dbReference type="GO" id="GO:0043772">
    <property type="term" value="F:acyl-phosphate glycerol-3-phosphate acyltransferase activity"/>
    <property type="evidence" value="ECO:0007669"/>
    <property type="project" value="InterPro"/>
</dbReference>
<evidence type="ECO:0000256" key="7">
    <source>
        <dbReference type="ARBA" id="ARBA00023136"/>
    </source>
</evidence>
<evidence type="ECO:0000256" key="10">
    <source>
        <dbReference type="SAM" id="Phobius"/>
    </source>
</evidence>